<dbReference type="GO" id="GO:0012505">
    <property type="term" value="C:endomembrane system"/>
    <property type="evidence" value="ECO:0007669"/>
    <property type="project" value="UniProtKB-SubCell"/>
</dbReference>
<gene>
    <name evidence="5" type="primary">nuoN</name>
    <name evidence="8" type="ORF">Cpa01nite_14440</name>
</gene>
<feature type="transmembrane region" description="Helical" evidence="5">
    <location>
        <begin position="138"/>
        <end position="155"/>
    </location>
</feature>
<keyword evidence="5" id="KW-0520">NAD</keyword>
<feature type="transmembrane region" description="Helical" evidence="5">
    <location>
        <begin position="475"/>
        <end position="494"/>
    </location>
</feature>
<keyword evidence="3 5" id="KW-1133">Transmembrane helix</keyword>
<evidence type="ECO:0000256" key="3">
    <source>
        <dbReference type="ARBA" id="ARBA00022989"/>
    </source>
</evidence>
<feature type="transmembrane region" description="Helical" evidence="5">
    <location>
        <begin position="358"/>
        <end position="379"/>
    </location>
</feature>
<dbReference type="Proteomes" id="UP000642125">
    <property type="component" value="Unassembled WGS sequence"/>
</dbReference>
<feature type="transmembrane region" description="Helical" evidence="5">
    <location>
        <begin position="40"/>
        <end position="61"/>
    </location>
</feature>
<organism evidence="8 9">
    <name type="scientific">Cellulomonas pakistanensis</name>
    <dbReference type="NCBI Taxonomy" id="992287"/>
    <lineage>
        <taxon>Bacteria</taxon>
        <taxon>Bacillati</taxon>
        <taxon>Actinomycetota</taxon>
        <taxon>Actinomycetes</taxon>
        <taxon>Micrococcales</taxon>
        <taxon>Cellulomonadaceae</taxon>
        <taxon>Cellulomonas</taxon>
    </lineage>
</organism>
<comment type="function">
    <text evidence="5">NDH-1 shuttles electrons from NADH, via FMN and iron-sulfur (Fe-S) centers, to quinones in the respiratory chain. The immediate electron acceptor for the enzyme in this species is believed to be a menaquinone. Couples the redox reaction to proton translocation (for every two electrons transferred, four hydrogen ions are translocated across the cytoplasmic membrane), and thus conserves the redox energy in a proton gradient.</text>
</comment>
<comment type="catalytic activity">
    <reaction evidence="5">
        <text>a quinone + NADH + 5 H(+)(in) = a quinol + NAD(+) + 4 H(+)(out)</text>
        <dbReference type="Rhea" id="RHEA:57888"/>
        <dbReference type="ChEBI" id="CHEBI:15378"/>
        <dbReference type="ChEBI" id="CHEBI:24646"/>
        <dbReference type="ChEBI" id="CHEBI:57540"/>
        <dbReference type="ChEBI" id="CHEBI:57945"/>
        <dbReference type="ChEBI" id="CHEBI:132124"/>
    </reaction>
</comment>
<evidence type="ECO:0000259" key="7">
    <source>
        <dbReference type="Pfam" id="PF00361"/>
    </source>
</evidence>
<keyword evidence="5" id="KW-0813">Transport</keyword>
<dbReference type="RefSeq" id="WP_203668078.1">
    <property type="nucleotide sequence ID" value="NZ_BONO01000008.1"/>
</dbReference>
<feature type="transmembrane region" description="Helical" evidence="5">
    <location>
        <begin position="558"/>
        <end position="583"/>
    </location>
</feature>
<evidence type="ECO:0000313" key="8">
    <source>
        <dbReference type="EMBL" id="GIG36063.1"/>
    </source>
</evidence>
<feature type="transmembrane region" description="Helical" evidence="5">
    <location>
        <begin position="12"/>
        <end position="33"/>
    </location>
</feature>
<sequence>MTFTVPEIAWAPLAPVLIVLGAAVVGVLVEAFVPRRVRRPVQLGLTLAALAGAVVAVALLWDEVADTGGTDVLGGSLLVDGPTLVLWATTAVLALLAVLVVADRTSTGEDAFAPQGAAVPGSGYEEAARAAGLQQTEVYPLVLFATGGMLIFPATGDLLTLFVALEVLSLPLYLLTGLSRRRRLLSQEASMKYFLLGSFASALLLFGIALLYGFSGSLRYAEIADAVRTVGGMDGLLLAGSLLVLAGLLFKVGAVPFHSWTPDVYQGAPTPITGLMAACTKVAAFGALVRVMYTVVPDLRWDLEPVLWTVAIATMAVGTVVALVQTDIKRVLAYSSIAHAGFVLTGVVALVQSGITAVLFYLLAYGAATVGAFGIVSLVRERGAVRPGARTGAGAAARVPALASAGSTADVVGTGAGAGAAAAAEDRAGVGTGAGAGPAGADADGEEPPVEATGPVLGEATHLSQWAGLGRTNPVLATTFALFLLSFAGIPLTAGFTGKFAVFSAAVEGGAWPLAVVGVVASAAAAFFYVRIIVLMFFTSPHGGPRDDADEEARPGAVVVTSQGFAVVAIAACAALTILLGVLPGPVLDAVAGVAQLLP</sequence>
<keyword evidence="4 5" id="KW-0472">Membrane</keyword>
<dbReference type="PANTHER" id="PTHR22773">
    <property type="entry name" value="NADH DEHYDROGENASE"/>
    <property type="match status" value="1"/>
</dbReference>
<evidence type="ECO:0000256" key="6">
    <source>
        <dbReference type="RuleBase" id="RU000320"/>
    </source>
</evidence>
<reference evidence="8" key="1">
    <citation type="submission" date="2021-01" db="EMBL/GenBank/DDBJ databases">
        <title>Whole genome shotgun sequence of Cellulomonas pakistanensis NBRC 110800.</title>
        <authorList>
            <person name="Komaki H."/>
            <person name="Tamura T."/>
        </authorList>
    </citation>
    <scope>NUCLEOTIDE SEQUENCE</scope>
    <source>
        <strain evidence="8">NBRC 110800</strain>
    </source>
</reference>
<comment type="subcellular location">
    <subcellularLocation>
        <location evidence="5">Cell membrane</location>
        <topology evidence="5">Multi-pass membrane protein</topology>
    </subcellularLocation>
    <subcellularLocation>
        <location evidence="1">Endomembrane system</location>
        <topology evidence="1">Multi-pass membrane protein</topology>
    </subcellularLocation>
    <subcellularLocation>
        <location evidence="6">Membrane</location>
        <topology evidence="6">Multi-pass membrane protein</topology>
    </subcellularLocation>
</comment>
<feature type="transmembrane region" description="Helical" evidence="5">
    <location>
        <begin position="331"/>
        <end position="352"/>
    </location>
</feature>
<feature type="transmembrane region" description="Helical" evidence="5">
    <location>
        <begin position="81"/>
        <end position="102"/>
    </location>
</feature>
<evidence type="ECO:0000256" key="2">
    <source>
        <dbReference type="ARBA" id="ARBA00022692"/>
    </source>
</evidence>
<evidence type="ECO:0000256" key="4">
    <source>
        <dbReference type="ARBA" id="ARBA00023136"/>
    </source>
</evidence>
<dbReference type="Pfam" id="PF00361">
    <property type="entry name" value="Proton_antipo_M"/>
    <property type="match status" value="2"/>
</dbReference>
<keyword evidence="5" id="KW-1003">Cell membrane</keyword>
<dbReference type="GO" id="GO:0050136">
    <property type="term" value="F:NADH dehydrogenase (quinone) (non-electrogenic) activity"/>
    <property type="evidence" value="ECO:0007669"/>
    <property type="project" value="UniProtKB-UniRule"/>
</dbReference>
<feature type="transmembrane region" description="Helical" evidence="5">
    <location>
        <begin position="272"/>
        <end position="293"/>
    </location>
</feature>
<feature type="transmembrane region" description="Helical" evidence="5">
    <location>
        <begin position="235"/>
        <end position="260"/>
    </location>
</feature>
<keyword evidence="2 5" id="KW-0812">Transmembrane</keyword>
<name>A0A919PAF1_9CELL</name>
<evidence type="ECO:0000256" key="1">
    <source>
        <dbReference type="ARBA" id="ARBA00004127"/>
    </source>
</evidence>
<feature type="transmembrane region" description="Helical" evidence="5">
    <location>
        <begin position="161"/>
        <end position="181"/>
    </location>
</feature>
<proteinExistence type="inferred from homology"/>
<dbReference type="GO" id="GO:0042773">
    <property type="term" value="P:ATP synthesis coupled electron transport"/>
    <property type="evidence" value="ECO:0007669"/>
    <property type="project" value="InterPro"/>
</dbReference>
<feature type="domain" description="NADH:quinone oxidoreductase/Mrp antiporter transmembrane" evidence="7">
    <location>
        <begin position="156"/>
        <end position="384"/>
    </location>
</feature>
<keyword evidence="5" id="KW-0874">Quinone</keyword>
<feature type="transmembrane region" description="Helical" evidence="5">
    <location>
        <begin position="305"/>
        <end position="324"/>
    </location>
</feature>
<dbReference type="EMBL" id="BONO01000008">
    <property type="protein sequence ID" value="GIG36063.1"/>
    <property type="molecule type" value="Genomic_DNA"/>
</dbReference>
<dbReference type="HAMAP" id="MF_00445">
    <property type="entry name" value="NDH1_NuoN_1"/>
    <property type="match status" value="1"/>
</dbReference>
<dbReference type="InterPro" id="IPR001750">
    <property type="entry name" value="ND/Mrp_TM"/>
</dbReference>
<dbReference type="GO" id="GO:0005886">
    <property type="term" value="C:plasma membrane"/>
    <property type="evidence" value="ECO:0007669"/>
    <property type="project" value="UniProtKB-SubCell"/>
</dbReference>
<feature type="domain" description="NADH:quinone oxidoreductase/Mrp antiporter transmembrane" evidence="7">
    <location>
        <begin position="461"/>
        <end position="522"/>
    </location>
</feature>
<dbReference type="GO" id="GO:0008137">
    <property type="term" value="F:NADH dehydrogenase (ubiquinone) activity"/>
    <property type="evidence" value="ECO:0007669"/>
    <property type="project" value="InterPro"/>
</dbReference>
<dbReference type="InterPro" id="IPR010096">
    <property type="entry name" value="NADH-Q_OxRdtase_suN/2"/>
</dbReference>
<comment type="caution">
    <text evidence="8">The sequence shown here is derived from an EMBL/GenBank/DDBJ whole genome shotgun (WGS) entry which is preliminary data.</text>
</comment>
<dbReference type="EC" id="7.1.1.-" evidence="5"/>
<comment type="subunit">
    <text evidence="5">NDH-1 is composed of 14 different subunits. Subunits NuoA, H, J, K, L, M, N constitute the membrane sector of the complex.</text>
</comment>
<dbReference type="NCBIfam" id="NF004441">
    <property type="entry name" value="PRK05777.1-4"/>
    <property type="match status" value="1"/>
</dbReference>
<keyword evidence="5" id="KW-1278">Translocase</keyword>
<evidence type="ECO:0000256" key="5">
    <source>
        <dbReference type="HAMAP-Rule" id="MF_00445"/>
    </source>
</evidence>
<evidence type="ECO:0000313" key="9">
    <source>
        <dbReference type="Proteomes" id="UP000642125"/>
    </source>
</evidence>
<protein>
    <recommendedName>
        <fullName evidence="5">NADH-quinone oxidoreductase subunit N</fullName>
        <ecNumber evidence="5">7.1.1.-</ecNumber>
    </recommendedName>
    <alternativeName>
        <fullName evidence="5">NADH dehydrogenase I subunit N</fullName>
    </alternativeName>
    <alternativeName>
        <fullName evidence="5">NDH-1 subunit N</fullName>
    </alternativeName>
</protein>
<accession>A0A919PAF1</accession>
<dbReference type="GO" id="GO:0048038">
    <property type="term" value="F:quinone binding"/>
    <property type="evidence" value="ECO:0007669"/>
    <property type="project" value="UniProtKB-KW"/>
</dbReference>
<dbReference type="AlphaFoldDB" id="A0A919PAF1"/>
<keyword evidence="9" id="KW-1185">Reference proteome</keyword>
<feature type="transmembrane region" description="Helical" evidence="5">
    <location>
        <begin position="193"/>
        <end position="215"/>
    </location>
</feature>
<feature type="transmembrane region" description="Helical" evidence="5">
    <location>
        <begin position="514"/>
        <end position="538"/>
    </location>
</feature>
<comment type="similarity">
    <text evidence="5">Belongs to the complex I subunit 2 family.</text>
</comment>